<dbReference type="Gene3D" id="2.30.110.10">
    <property type="entry name" value="Electron Transport, Fmn-binding Protein, Chain A"/>
    <property type="match status" value="1"/>
</dbReference>
<dbReference type="EMBL" id="LSEF01000026">
    <property type="protein sequence ID" value="OAF19170.1"/>
    <property type="molecule type" value="Genomic_DNA"/>
</dbReference>
<evidence type="ECO:0000259" key="2">
    <source>
        <dbReference type="SMART" id="SM00903"/>
    </source>
</evidence>
<name>A0A176ZER4_9BRAD</name>
<proteinExistence type="predicted"/>
<evidence type="ECO:0000313" key="4">
    <source>
        <dbReference type="Proteomes" id="UP000077173"/>
    </source>
</evidence>
<dbReference type="InterPro" id="IPR002563">
    <property type="entry name" value="Flavin_Rdtase-like_dom"/>
</dbReference>
<evidence type="ECO:0000256" key="1">
    <source>
        <dbReference type="ARBA" id="ARBA00023002"/>
    </source>
</evidence>
<evidence type="ECO:0000313" key="3">
    <source>
        <dbReference type="EMBL" id="OAF19170.1"/>
    </source>
</evidence>
<accession>A0A176ZER4</accession>
<dbReference type="PANTHER" id="PTHR30466">
    <property type="entry name" value="FLAVIN REDUCTASE"/>
    <property type="match status" value="1"/>
</dbReference>
<dbReference type="GO" id="GO:0010181">
    <property type="term" value="F:FMN binding"/>
    <property type="evidence" value="ECO:0007669"/>
    <property type="project" value="InterPro"/>
</dbReference>
<dbReference type="InterPro" id="IPR012349">
    <property type="entry name" value="Split_barrel_FMN-bd"/>
</dbReference>
<dbReference type="Pfam" id="PF01613">
    <property type="entry name" value="Flavin_Reduct"/>
    <property type="match status" value="1"/>
</dbReference>
<sequence length="163" mass="17765">MARFATGVTVVTFDAGGEHGGLTANAFMSVSLDPMLVLVSIRKASRFCTHVRKGDHYGVSLLTGEQREICNKYAGRPFQGSILLEEMDGIQVVAGSLAQLVAQVVDIHEVGDHLLYIGQVRTLAIASGSDPLIYFSGEFGDFRSRTGDERQSLRLFWPDMAVE</sequence>
<organism evidence="3 4">
    <name type="scientific">Bradyrhizobium neotropicale</name>
    <dbReference type="NCBI Taxonomy" id="1497615"/>
    <lineage>
        <taxon>Bacteria</taxon>
        <taxon>Pseudomonadati</taxon>
        <taxon>Pseudomonadota</taxon>
        <taxon>Alphaproteobacteria</taxon>
        <taxon>Hyphomicrobiales</taxon>
        <taxon>Nitrobacteraceae</taxon>
        <taxon>Bradyrhizobium</taxon>
    </lineage>
</organism>
<dbReference type="AlphaFoldDB" id="A0A176ZER4"/>
<keyword evidence="1" id="KW-0560">Oxidoreductase</keyword>
<protein>
    <recommendedName>
        <fullName evidence="2">Flavin reductase like domain-containing protein</fullName>
    </recommendedName>
</protein>
<keyword evidence="4" id="KW-1185">Reference proteome</keyword>
<dbReference type="Proteomes" id="UP000077173">
    <property type="component" value="Unassembled WGS sequence"/>
</dbReference>
<dbReference type="SUPFAM" id="SSF50475">
    <property type="entry name" value="FMN-binding split barrel"/>
    <property type="match status" value="1"/>
</dbReference>
<dbReference type="GO" id="GO:0006208">
    <property type="term" value="P:pyrimidine nucleobase catabolic process"/>
    <property type="evidence" value="ECO:0007669"/>
    <property type="project" value="TreeGrafter"/>
</dbReference>
<dbReference type="SMART" id="SM00903">
    <property type="entry name" value="Flavin_Reduct"/>
    <property type="match status" value="1"/>
</dbReference>
<gene>
    <name evidence="3" type="ORF">AXW67_37520</name>
</gene>
<comment type="caution">
    <text evidence="3">The sequence shown here is derived from an EMBL/GenBank/DDBJ whole genome shotgun (WGS) entry which is preliminary data.</text>
</comment>
<feature type="domain" description="Flavin reductase like" evidence="2">
    <location>
        <begin position="1"/>
        <end position="141"/>
    </location>
</feature>
<dbReference type="InterPro" id="IPR050268">
    <property type="entry name" value="NADH-dep_flavin_reductase"/>
</dbReference>
<dbReference type="PANTHER" id="PTHR30466:SF1">
    <property type="entry name" value="FMN REDUCTASE (NADH) RUTF"/>
    <property type="match status" value="1"/>
</dbReference>
<dbReference type="GO" id="GO:0042602">
    <property type="term" value="F:riboflavin reductase (NADPH) activity"/>
    <property type="evidence" value="ECO:0007669"/>
    <property type="project" value="TreeGrafter"/>
</dbReference>
<reference evidence="3 4" key="1">
    <citation type="submission" date="2016-02" db="EMBL/GenBank/DDBJ databases">
        <title>Draft genome sequence of the strain BR 10247T Bradyrhizobium neotropicale isolated from nodules of Centrolobium paraense.</title>
        <authorList>
            <person name="Simoes-Araujo J.L."/>
            <person name="Barauna A.C."/>
            <person name="Silva K."/>
            <person name="Zilli J.E."/>
        </authorList>
    </citation>
    <scope>NUCLEOTIDE SEQUENCE [LARGE SCALE GENOMIC DNA]</scope>
    <source>
        <strain evidence="3 4">BR 10247</strain>
    </source>
</reference>